<dbReference type="EMBL" id="KT932997">
    <property type="protein sequence ID" value="ALP69061.1"/>
    <property type="molecule type" value="Genomic_DNA"/>
</dbReference>
<dbReference type="InterPro" id="IPR017946">
    <property type="entry name" value="PLC-like_Pdiesterase_TIM-brl"/>
</dbReference>
<name>A0A0S2UNP9_CAMJU</name>
<proteinExistence type="predicted"/>
<gene>
    <name evidence="1" type="ORF">HS18.19</name>
</gene>
<organism evidence="1">
    <name type="scientific">Campylobacter jejuni subsp. jejuni</name>
    <dbReference type="NCBI Taxonomy" id="32022"/>
    <lineage>
        <taxon>Bacteria</taxon>
        <taxon>Pseudomonadati</taxon>
        <taxon>Campylobacterota</taxon>
        <taxon>Epsilonproteobacteria</taxon>
        <taxon>Campylobacterales</taxon>
        <taxon>Campylobacteraceae</taxon>
        <taxon>Campylobacter</taxon>
    </lineage>
</organism>
<dbReference type="AlphaFoldDB" id="A0A0S2UNP9"/>
<accession>A0A0S2UNP9</accession>
<dbReference type="RefSeq" id="WP_070290087.1">
    <property type="nucleotide sequence ID" value="NZ_PHYQ01000005.1"/>
</dbReference>
<evidence type="ECO:0000313" key="1">
    <source>
        <dbReference type="EMBL" id="ALP69061.1"/>
    </source>
</evidence>
<dbReference type="GO" id="GO:0008081">
    <property type="term" value="F:phosphoric diester hydrolase activity"/>
    <property type="evidence" value="ECO:0007669"/>
    <property type="project" value="InterPro"/>
</dbReference>
<evidence type="ECO:0008006" key="2">
    <source>
        <dbReference type="Google" id="ProtNLM"/>
    </source>
</evidence>
<dbReference type="Gene3D" id="3.20.20.190">
    <property type="entry name" value="Phosphatidylinositol (PI) phosphodiesterase"/>
    <property type="match status" value="1"/>
</dbReference>
<reference evidence="1" key="1">
    <citation type="journal article" date="2015" name="PLoS ONE">
        <title>Updated Campylobacter jejuni Capsule PCR Multiplex Typing System and Its Application to Clinical Isolates from South and Southeast Asia.</title>
        <authorList>
            <person name="Poly F."/>
            <person name="Serichantalergs O."/>
            <person name="Kuroiwa J."/>
            <person name="Pootong P."/>
            <person name="Mason C."/>
            <person name="Guerry P."/>
            <person name="Parker C.T."/>
        </authorList>
    </citation>
    <scope>NUCLEOTIDE SEQUENCE</scope>
    <source>
        <strain evidence="1">RM3419</strain>
    </source>
</reference>
<dbReference type="GO" id="GO:0006629">
    <property type="term" value="P:lipid metabolic process"/>
    <property type="evidence" value="ECO:0007669"/>
    <property type="project" value="InterPro"/>
</dbReference>
<sequence length="212" mass="25177">MKILSHRGYWKNKQEKNSIAAFDRSFLNLYGLETDLRDVAGGGIVVSHDMASENCLKLEDFFKLYKKYNTNLPLALNIKADGLQIPLKKLIQKYKITNYFVFDMSVPDALLYIDLNFNVFTRQSEYEKEPSFYDKACGIWMDEFYSHWIDKNTIKKHIDNGKSVGIVSPELHKRDYKKEWQEYKQIEKELHIQEQLMICTDYPDEARRFFND</sequence>
<dbReference type="SUPFAM" id="SSF51695">
    <property type="entry name" value="PLC-like phosphodiesterases"/>
    <property type="match status" value="1"/>
</dbReference>
<protein>
    <recommendedName>
        <fullName evidence="2">Phosphodiesterase</fullName>
    </recommendedName>
</protein>